<dbReference type="FunFam" id="3.30.200.20:FF:000178">
    <property type="entry name" value="serine/threonine-protein kinase PBS1-like"/>
    <property type="match status" value="1"/>
</dbReference>
<dbReference type="PROSITE" id="PS00107">
    <property type="entry name" value="PROTEIN_KINASE_ATP"/>
    <property type="match status" value="1"/>
</dbReference>
<evidence type="ECO:0000313" key="8">
    <source>
        <dbReference type="EnsemblPlants" id="PGSC0003DMT400071481"/>
    </source>
</evidence>
<evidence type="ECO:0000256" key="4">
    <source>
        <dbReference type="ARBA" id="ARBA00022840"/>
    </source>
</evidence>
<dbReference type="ExpressionAtlas" id="M1CNV4">
    <property type="expression patterns" value="baseline"/>
</dbReference>
<dbReference type="Gramene" id="PGSC0003DMT400071481">
    <property type="protein sequence ID" value="PGSC0003DMT400071481"/>
    <property type="gene ID" value="PGSC0003DMG402027811"/>
</dbReference>
<dbReference type="AlphaFoldDB" id="M1CNV4"/>
<evidence type="ECO:0000256" key="3">
    <source>
        <dbReference type="ARBA" id="ARBA00022741"/>
    </source>
</evidence>
<evidence type="ECO:0000256" key="6">
    <source>
        <dbReference type="SAM" id="Phobius"/>
    </source>
</evidence>
<sequence>MVTIYEPDQSHLSLGVLVGISGSALLFLILFIVFSWMYQDKLRREELELIEFYPGGLYNYQKIKAATNNFHDGRRLGEGGFGTVYEGTLLDGTAIAVKKLSTTKEGMNEFVEKSRTIAGMKHPNLVTLMGCCAGKNQLLLVYEYIGTKSLEDALFGNVFHL</sequence>
<keyword evidence="3 5" id="KW-0547">Nucleotide-binding</keyword>
<reference evidence="8" key="2">
    <citation type="submission" date="2015-06" db="UniProtKB">
        <authorList>
            <consortium name="EnsemblPlants"/>
        </authorList>
    </citation>
    <scope>IDENTIFICATION</scope>
    <source>
        <strain evidence="8">DM1-3 516 R44</strain>
    </source>
</reference>
<dbReference type="InterPro" id="IPR001245">
    <property type="entry name" value="Ser-Thr/Tyr_kinase_cat_dom"/>
</dbReference>
<evidence type="ECO:0000256" key="1">
    <source>
        <dbReference type="ARBA" id="ARBA00004479"/>
    </source>
</evidence>
<name>M1CNV4_SOLTU</name>
<keyword evidence="4 5" id="KW-0067">ATP-binding</keyword>
<dbReference type="GO" id="GO:0005524">
    <property type="term" value="F:ATP binding"/>
    <property type="evidence" value="ECO:0007669"/>
    <property type="project" value="UniProtKB-UniRule"/>
</dbReference>
<dbReference type="InterPro" id="IPR051824">
    <property type="entry name" value="LRR_Rcpt-Like_S/T_Kinase"/>
</dbReference>
<dbReference type="PROSITE" id="PS50011">
    <property type="entry name" value="PROTEIN_KINASE_DOM"/>
    <property type="match status" value="1"/>
</dbReference>
<dbReference type="InterPro" id="IPR011009">
    <property type="entry name" value="Kinase-like_dom_sf"/>
</dbReference>
<dbReference type="EnsemblPlants" id="PGSC0003DMT400071481">
    <property type="protein sequence ID" value="PGSC0003DMT400071481"/>
    <property type="gene ID" value="PGSC0003DMG402027811"/>
</dbReference>
<dbReference type="Proteomes" id="UP000011115">
    <property type="component" value="Unassembled WGS sequence"/>
</dbReference>
<dbReference type="InterPro" id="IPR017441">
    <property type="entry name" value="Protein_kinase_ATP_BS"/>
</dbReference>
<dbReference type="GO" id="GO:0004672">
    <property type="term" value="F:protein kinase activity"/>
    <property type="evidence" value="ECO:0007669"/>
    <property type="project" value="InterPro"/>
</dbReference>
<evidence type="ECO:0000259" key="7">
    <source>
        <dbReference type="PROSITE" id="PS50011"/>
    </source>
</evidence>
<proteinExistence type="predicted"/>
<feature type="binding site" evidence="5">
    <location>
        <position position="99"/>
    </location>
    <ligand>
        <name>ATP</name>
        <dbReference type="ChEBI" id="CHEBI:30616"/>
    </ligand>
</feature>
<reference evidence="9" key="1">
    <citation type="journal article" date="2011" name="Nature">
        <title>Genome sequence and analysis of the tuber crop potato.</title>
        <authorList>
            <consortium name="The Potato Genome Sequencing Consortium"/>
        </authorList>
    </citation>
    <scope>NUCLEOTIDE SEQUENCE [LARGE SCALE GENOMIC DNA]</scope>
    <source>
        <strain evidence="9">cv. DM1-3 516 R44</strain>
    </source>
</reference>
<keyword evidence="2" id="KW-0808">Transferase</keyword>
<feature type="transmembrane region" description="Helical" evidence="6">
    <location>
        <begin position="12"/>
        <end position="34"/>
    </location>
</feature>
<evidence type="ECO:0000256" key="2">
    <source>
        <dbReference type="ARBA" id="ARBA00022679"/>
    </source>
</evidence>
<dbReference type="Pfam" id="PF07714">
    <property type="entry name" value="PK_Tyr_Ser-Thr"/>
    <property type="match status" value="1"/>
</dbReference>
<organism evidence="8 9">
    <name type="scientific">Solanum tuberosum</name>
    <name type="common">Potato</name>
    <dbReference type="NCBI Taxonomy" id="4113"/>
    <lineage>
        <taxon>Eukaryota</taxon>
        <taxon>Viridiplantae</taxon>
        <taxon>Streptophyta</taxon>
        <taxon>Embryophyta</taxon>
        <taxon>Tracheophyta</taxon>
        <taxon>Spermatophyta</taxon>
        <taxon>Magnoliopsida</taxon>
        <taxon>eudicotyledons</taxon>
        <taxon>Gunneridae</taxon>
        <taxon>Pentapetalae</taxon>
        <taxon>asterids</taxon>
        <taxon>lamiids</taxon>
        <taxon>Solanales</taxon>
        <taxon>Solanaceae</taxon>
        <taxon>Solanoideae</taxon>
        <taxon>Solaneae</taxon>
        <taxon>Solanum</taxon>
    </lineage>
</organism>
<dbReference type="GO" id="GO:0016020">
    <property type="term" value="C:membrane"/>
    <property type="evidence" value="ECO:0007669"/>
    <property type="project" value="UniProtKB-SubCell"/>
</dbReference>
<dbReference type="Gene3D" id="3.30.200.20">
    <property type="entry name" value="Phosphorylase Kinase, domain 1"/>
    <property type="match status" value="1"/>
</dbReference>
<keyword evidence="6" id="KW-0812">Transmembrane</keyword>
<keyword evidence="6" id="KW-0472">Membrane</keyword>
<keyword evidence="9" id="KW-1185">Reference proteome</keyword>
<dbReference type="PANTHER" id="PTHR48006">
    <property type="entry name" value="LEUCINE-RICH REPEAT-CONTAINING PROTEIN DDB_G0281931-RELATED"/>
    <property type="match status" value="1"/>
</dbReference>
<protein>
    <submittedName>
        <fullName evidence="8">Leucine-rich repeat family protein / protein kinase family protein</fullName>
    </submittedName>
</protein>
<keyword evidence="6" id="KW-1133">Transmembrane helix</keyword>
<evidence type="ECO:0000313" key="9">
    <source>
        <dbReference type="Proteomes" id="UP000011115"/>
    </source>
</evidence>
<dbReference type="PANTHER" id="PTHR48006:SF81">
    <property type="entry name" value="PROTEIN KINASE DOMAIN-CONTAINING PROTEIN"/>
    <property type="match status" value="1"/>
</dbReference>
<feature type="domain" description="Protein kinase" evidence="7">
    <location>
        <begin position="70"/>
        <end position="161"/>
    </location>
</feature>
<dbReference type="InterPro" id="IPR000719">
    <property type="entry name" value="Prot_kinase_dom"/>
</dbReference>
<accession>M1CNV4</accession>
<comment type="subcellular location">
    <subcellularLocation>
        <location evidence="1">Membrane</location>
        <topology evidence="1">Single-pass type I membrane protein</topology>
    </subcellularLocation>
</comment>
<dbReference type="SUPFAM" id="SSF56112">
    <property type="entry name" value="Protein kinase-like (PK-like)"/>
    <property type="match status" value="1"/>
</dbReference>
<evidence type="ECO:0000256" key="5">
    <source>
        <dbReference type="PROSITE-ProRule" id="PRU10141"/>
    </source>
</evidence>